<protein>
    <submittedName>
        <fullName evidence="3">DUF262 domain-containing protein</fullName>
    </submittedName>
</protein>
<dbReference type="EMBL" id="VYRZ01000002">
    <property type="protein sequence ID" value="KAA9086935.1"/>
    <property type="molecule type" value="Genomic_DNA"/>
</dbReference>
<dbReference type="PANTHER" id="PTHR35149:SF2">
    <property type="entry name" value="DUF262 DOMAIN-CONTAINING PROTEIN"/>
    <property type="match status" value="1"/>
</dbReference>
<proteinExistence type="predicted"/>
<dbReference type="InterPro" id="IPR011089">
    <property type="entry name" value="GmrSD_C"/>
</dbReference>
<sequence>MRTATNNAATNVRATAVNTIGWLSASDTTIVVPVYQRQYRWDIGGCEQLLGDVRAVSAADDAHTHFIGSILSTASTSADDDAHLVLIDGQQRITTLMLLVAALHHTLRVDDPEIARELERVLVRDDDPDRTKLRPHRAWADVFESVVLDRRPEAFTDGASRFDDNYAFFRSQIRPGEAAAIWRGLKKLEHVAITLGADANAQQIFESLNSTGEPLRDHELIHNYVLMGLSHAEQSEIENEYWLPIEASTGDAIGSFWNHYLVMLTGREVLVTGGRGVYDVFRQEFPRLDAASLHEHAASWREYADIYRELLDPATSRDPELARHLTYLAVLGRGMAPLAMRLIHDARRGRIATADLIGRLDELQSLVLRRTIAGISTDRLVARLCRAYAGGADALTRAIGRITPSDERVRVGLKYGELPHPRYVLGRIADVDAAAPYDVVAAFPPAAGDDWSGDGVRRFADYSEDEQNSHRALAHTLGNLTLLEPDLAEQAFDAPYPRLREIARRSEVPVTRELAQTAVWNTAAIGARTEALALRFVNVWPRPDILGIDDDNLTPILDAKLRRGWPRGWQREFDYVEFRGEHWEVPDVRYLFNRVFTRLWADARQSVVDFSLRRGGPVYPARAWNGAWDQLAPDQHLYMGWDSRYMLTAVQGVLEEAGWASEVFVKYSYIGDAMR</sequence>
<evidence type="ECO:0000313" key="4">
    <source>
        <dbReference type="Proteomes" id="UP000327039"/>
    </source>
</evidence>
<reference evidence="4" key="1">
    <citation type="submission" date="2019-09" db="EMBL/GenBank/DDBJ databases">
        <title>Mumia zhuanghuii sp. nov. isolated from the intestinal contents of plateau pika (Ochotona curzoniae) in the Qinghai-Tibet plateau of China.</title>
        <authorList>
            <person name="Tian Z."/>
        </authorList>
    </citation>
    <scope>NUCLEOTIDE SEQUENCE [LARGE SCALE GENOMIC DNA]</scope>
    <source>
        <strain evidence="4">DSM 25564</strain>
    </source>
</reference>
<dbReference type="PANTHER" id="PTHR35149">
    <property type="entry name" value="SLL5132 PROTEIN"/>
    <property type="match status" value="1"/>
</dbReference>
<gene>
    <name evidence="3" type="ORF">F6B42_08095</name>
</gene>
<evidence type="ECO:0000313" key="3">
    <source>
        <dbReference type="EMBL" id="KAA9086935.1"/>
    </source>
</evidence>
<organism evidence="3 4">
    <name type="scientific">Microbacterium radiodurans</name>
    <dbReference type="NCBI Taxonomy" id="661398"/>
    <lineage>
        <taxon>Bacteria</taxon>
        <taxon>Bacillati</taxon>
        <taxon>Actinomycetota</taxon>
        <taxon>Actinomycetes</taxon>
        <taxon>Micrococcales</taxon>
        <taxon>Microbacteriaceae</taxon>
        <taxon>Microbacterium</taxon>
    </lineage>
</organism>
<dbReference type="Proteomes" id="UP000327039">
    <property type="component" value="Unassembled WGS sequence"/>
</dbReference>
<feature type="domain" description="GmrSD restriction endonucleases N-terminal" evidence="1">
    <location>
        <begin position="25"/>
        <end position="225"/>
    </location>
</feature>
<comment type="caution">
    <text evidence="3">The sequence shown here is derived from an EMBL/GenBank/DDBJ whole genome shotgun (WGS) entry which is preliminary data.</text>
</comment>
<evidence type="ECO:0000259" key="2">
    <source>
        <dbReference type="Pfam" id="PF07510"/>
    </source>
</evidence>
<keyword evidence="4" id="KW-1185">Reference proteome</keyword>
<name>A0A5J5IR58_9MICO</name>
<feature type="domain" description="GmrSD restriction endonucleases C-terminal" evidence="2">
    <location>
        <begin position="461"/>
        <end position="533"/>
    </location>
</feature>
<dbReference type="RefSeq" id="WP_150419102.1">
    <property type="nucleotide sequence ID" value="NZ_VYRZ01000002.1"/>
</dbReference>
<dbReference type="OrthoDB" id="9798761at2"/>
<accession>A0A5J5IR58</accession>
<dbReference type="AlphaFoldDB" id="A0A5J5IR58"/>
<dbReference type="Pfam" id="PF03235">
    <property type="entry name" value="GmrSD_N"/>
    <property type="match status" value="1"/>
</dbReference>
<dbReference type="Pfam" id="PF07510">
    <property type="entry name" value="GmrSD_C"/>
    <property type="match status" value="1"/>
</dbReference>
<evidence type="ECO:0000259" key="1">
    <source>
        <dbReference type="Pfam" id="PF03235"/>
    </source>
</evidence>
<dbReference type="InterPro" id="IPR004919">
    <property type="entry name" value="GmrSD_N"/>
</dbReference>